<comment type="caution">
    <text evidence="1">The sequence shown here is derived from an EMBL/GenBank/DDBJ whole genome shotgun (WGS) entry which is preliminary data.</text>
</comment>
<dbReference type="EMBL" id="MU839008">
    <property type="protein sequence ID" value="KAK1767599.1"/>
    <property type="molecule type" value="Genomic_DNA"/>
</dbReference>
<dbReference type="AlphaFoldDB" id="A0AAJ0C2M8"/>
<gene>
    <name evidence="1" type="ORF">QBC33DRAFT_569920</name>
</gene>
<evidence type="ECO:0000313" key="1">
    <source>
        <dbReference type="EMBL" id="KAK1767599.1"/>
    </source>
</evidence>
<reference evidence="1" key="1">
    <citation type="submission" date="2023-06" db="EMBL/GenBank/DDBJ databases">
        <title>Genome-scale phylogeny and comparative genomics of the fungal order Sordariales.</title>
        <authorList>
            <consortium name="Lawrence Berkeley National Laboratory"/>
            <person name="Hensen N."/>
            <person name="Bonometti L."/>
            <person name="Westerberg I."/>
            <person name="Brannstrom I.O."/>
            <person name="Guillou S."/>
            <person name="Cros-Aarteil S."/>
            <person name="Calhoun S."/>
            <person name="Haridas S."/>
            <person name="Kuo A."/>
            <person name="Mondo S."/>
            <person name="Pangilinan J."/>
            <person name="Riley R."/>
            <person name="Labutti K."/>
            <person name="Andreopoulos B."/>
            <person name="Lipzen A."/>
            <person name="Chen C."/>
            <person name="Yanf M."/>
            <person name="Daum C."/>
            <person name="Ng V."/>
            <person name="Clum A."/>
            <person name="Steindorff A."/>
            <person name="Ohm R."/>
            <person name="Martin F."/>
            <person name="Silar P."/>
            <person name="Natvig D."/>
            <person name="Lalanne C."/>
            <person name="Gautier V."/>
            <person name="Ament-Velasquez S.L."/>
            <person name="Kruys A."/>
            <person name="Hutchinson M.I."/>
            <person name="Powell A.J."/>
            <person name="Barry K."/>
            <person name="Miller A.N."/>
            <person name="Grigoriev I.V."/>
            <person name="Debuchy R."/>
            <person name="Gladieux P."/>
            <person name="Thoren M.H."/>
            <person name="Johannesson H."/>
        </authorList>
    </citation>
    <scope>NUCLEOTIDE SEQUENCE</scope>
    <source>
        <strain evidence="1">8032-3</strain>
    </source>
</reference>
<name>A0AAJ0C2M8_9PEZI</name>
<sequence length="158" mass="18010">MGCCSSKEDYYDIPRREDNLPGRTHFPKTTAQSIIAQAPAPTHNKAQNARRPHAHYDDENLFANERIKLTPLPGIALPNNNRPAPVLWAYPANNFDYTTQNRFGRPMGGNGVDAGPMRIVTDRNRNIQGMILHPLGDPVTFERAQERNRRRPDYRADY</sequence>
<proteinExistence type="predicted"/>
<evidence type="ECO:0000313" key="2">
    <source>
        <dbReference type="Proteomes" id="UP001244011"/>
    </source>
</evidence>
<dbReference type="RefSeq" id="XP_060283812.1">
    <property type="nucleotide sequence ID" value="XM_060430553.1"/>
</dbReference>
<accession>A0AAJ0C2M8</accession>
<dbReference type="GeneID" id="85313740"/>
<organism evidence="1 2">
    <name type="scientific">Phialemonium atrogriseum</name>
    <dbReference type="NCBI Taxonomy" id="1093897"/>
    <lineage>
        <taxon>Eukaryota</taxon>
        <taxon>Fungi</taxon>
        <taxon>Dikarya</taxon>
        <taxon>Ascomycota</taxon>
        <taxon>Pezizomycotina</taxon>
        <taxon>Sordariomycetes</taxon>
        <taxon>Sordariomycetidae</taxon>
        <taxon>Cephalothecales</taxon>
        <taxon>Cephalothecaceae</taxon>
        <taxon>Phialemonium</taxon>
    </lineage>
</organism>
<keyword evidence="2" id="KW-1185">Reference proteome</keyword>
<dbReference type="Proteomes" id="UP001244011">
    <property type="component" value="Unassembled WGS sequence"/>
</dbReference>
<protein>
    <submittedName>
        <fullName evidence="1">Uncharacterized protein</fullName>
    </submittedName>
</protein>